<sequence>MTASPLVIWGGTGHARVIRDALDARHWRVVAVFDRREIPSPFEDVPLFVGTDGFARWIQTSPTSQTTAACVAIGGADGRSRLDTANFLHSQGLPLPTIVHRTGFVAATAIHGDGCQVLAQAAVCANARLGHSVIINTAASVDHDCVIGDGVHIAPGARVAGEVVIEECAFVGTGAVVLPRVRIGAGAIVGAGAVVTKDVPARVTVAGNPARPIRVGT</sequence>
<accession>A0A370XA78</accession>
<evidence type="ECO:0000313" key="8">
    <source>
        <dbReference type="EMBL" id="RDS85296.1"/>
    </source>
</evidence>
<feature type="domain" description="PglD N-terminal" evidence="7">
    <location>
        <begin position="6"/>
        <end position="81"/>
    </location>
</feature>
<dbReference type="AlphaFoldDB" id="A0A370XA78"/>
<keyword evidence="9" id="KW-1185">Reference proteome</keyword>
<evidence type="ECO:0000256" key="4">
    <source>
        <dbReference type="ARBA" id="ARBA00023315"/>
    </source>
</evidence>
<dbReference type="InterPro" id="IPR011004">
    <property type="entry name" value="Trimer_LpxA-like_sf"/>
</dbReference>
<feature type="binding site" evidence="6">
    <location>
        <position position="152"/>
    </location>
    <ligand>
        <name>acetyl-CoA</name>
        <dbReference type="ChEBI" id="CHEBI:57288"/>
    </ligand>
</feature>
<feature type="site" description="Increases basicity of active site His" evidence="5">
    <location>
        <position position="144"/>
    </location>
</feature>
<dbReference type="GO" id="GO:0016746">
    <property type="term" value="F:acyltransferase activity"/>
    <property type="evidence" value="ECO:0007669"/>
    <property type="project" value="UniProtKB-KW"/>
</dbReference>
<protein>
    <submittedName>
        <fullName evidence="8">Sugar acetyltransferase</fullName>
    </submittedName>
</protein>
<dbReference type="Pfam" id="PF17836">
    <property type="entry name" value="PglD_N"/>
    <property type="match status" value="1"/>
</dbReference>
<reference evidence="8 9" key="1">
    <citation type="submission" date="2018-07" db="EMBL/GenBank/DDBJ databases">
        <title>Dyella monticola sp. nov. and Dyella psychrodurans sp. nov. isolated from monsoon evergreen broad-leaved forest soil of Dinghu Mountain, China.</title>
        <authorList>
            <person name="Gao Z."/>
            <person name="Qiu L."/>
        </authorList>
    </citation>
    <scope>NUCLEOTIDE SEQUENCE [LARGE SCALE GENOMIC DNA]</scope>
    <source>
        <strain evidence="8 9">4MSK11</strain>
    </source>
</reference>
<dbReference type="OrthoDB" id="9794407at2"/>
<evidence type="ECO:0000313" key="9">
    <source>
        <dbReference type="Proteomes" id="UP000255334"/>
    </source>
</evidence>
<dbReference type="InterPro" id="IPR020019">
    <property type="entry name" value="AcTrfase_PglD-like"/>
</dbReference>
<evidence type="ECO:0000259" key="7">
    <source>
        <dbReference type="Pfam" id="PF17836"/>
    </source>
</evidence>
<dbReference type="InterPro" id="IPR001451">
    <property type="entry name" value="Hexapep"/>
</dbReference>
<dbReference type="Gene3D" id="3.40.50.20">
    <property type="match status" value="1"/>
</dbReference>
<evidence type="ECO:0000256" key="3">
    <source>
        <dbReference type="ARBA" id="ARBA00022737"/>
    </source>
</evidence>
<dbReference type="SUPFAM" id="SSF51161">
    <property type="entry name" value="Trimeric LpxA-like enzymes"/>
    <property type="match status" value="1"/>
</dbReference>
<dbReference type="CDD" id="cd03360">
    <property type="entry name" value="LbH_AT_putative"/>
    <property type="match status" value="1"/>
</dbReference>
<evidence type="ECO:0000256" key="2">
    <source>
        <dbReference type="ARBA" id="ARBA00022679"/>
    </source>
</evidence>
<gene>
    <name evidence="8" type="ORF">DWU99_07125</name>
</gene>
<keyword evidence="2 8" id="KW-0808">Transferase</keyword>
<dbReference type="NCBIfam" id="TIGR03570">
    <property type="entry name" value="NeuD_NnaD"/>
    <property type="match status" value="1"/>
</dbReference>
<evidence type="ECO:0000256" key="6">
    <source>
        <dbReference type="PIRSR" id="PIRSR620019-2"/>
    </source>
</evidence>
<organism evidence="8 9">
    <name type="scientific">Dyella psychrodurans</name>
    <dbReference type="NCBI Taxonomy" id="1927960"/>
    <lineage>
        <taxon>Bacteria</taxon>
        <taxon>Pseudomonadati</taxon>
        <taxon>Pseudomonadota</taxon>
        <taxon>Gammaproteobacteria</taxon>
        <taxon>Lysobacterales</taxon>
        <taxon>Rhodanobacteraceae</taxon>
        <taxon>Dyella</taxon>
    </lineage>
</organism>
<dbReference type="PANTHER" id="PTHR43300:SF7">
    <property type="entry name" value="UDP-N-ACETYLBACILLOSAMINE N-ACETYLTRANSFERASE"/>
    <property type="match status" value="1"/>
</dbReference>
<dbReference type="InterPro" id="IPR018357">
    <property type="entry name" value="Hexapep_transf_CS"/>
</dbReference>
<dbReference type="InterPro" id="IPR050179">
    <property type="entry name" value="Trans_hexapeptide_repeat"/>
</dbReference>
<feature type="binding site" evidence="6">
    <location>
        <position position="74"/>
    </location>
    <ligand>
        <name>substrate</name>
    </ligand>
</feature>
<comment type="similarity">
    <text evidence="1">Belongs to the transferase hexapeptide repeat family.</text>
</comment>
<proteinExistence type="inferred from homology"/>
<dbReference type="InterPro" id="IPR041561">
    <property type="entry name" value="PglD_N"/>
</dbReference>
<name>A0A370XA78_9GAMM</name>
<keyword evidence="3" id="KW-0677">Repeat</keyword>
<keyword evidence="4" id="KW-0012">Acyltransferase</keyword>
<evidence type="ECO:0000256" key="1">
    <source>
        <dbReference type="ARBA" id="ARBA00007274"/>
    </source>
</evidence>
<feature type="active site" description="Proton acceptor" evidence="5">
    <location>
        <position position="143"/>
    </location>
</feature>
<dbReference type="Gene3D" id="2.160.10.10">
    <property type="entry name" value="Hexapeptide repeat proteins"/>
    <property type="match status" value="1"/>
</dbReference>
<dbReference type="PANTHER" id="PTHR43300">
    <property type="entry name" value="ACETYLTRANSFERASE"/>
    <property type="match status" value="1"/>
</dbReference>
<dbReference type="PROSITE" id="PS00101">
    <property type="entry name" value="HEXAPEP_TRANSFERASES"/>
    <property type="match status" value="1"/>
</dbReference>
<evidence type="ECO:0000256" key="5">
    <source>
        <dbReference type="PIRSR" id="PIRSR620019-1"/>
    </source>
</evidence>
<dbReference type="Proteomes" id="UP000255334">
    <property type="component" value="Unassembled WGS sequence"/>
</dbReference>
<comment type="caution">
    <text evidence="8">The sequence shown here is derived from an EMBL/GenBank/DDBJ whole genome shotgun (WGS) entry which is preliminary data.</text>
</comment>
<dbReference type="EMBL" id="QRBF01000002">
    <property type="protein sequence ID" value="RDS85296.1"/>
    <property type="molecule type" value="Genomic_DNA"/>
</dbReference>
<dbReference type="Pfam" id="PF00132">
    <property type="entry name" value="Hexapep"/>
    <property type="match status" value="1"/>
</dbReference>